<sequence length="1341" mass="145069">MDMSPVAMVTRREQSSVLIHMGLGPTNESDQSVGSTSPTVKRAQRIARQLGELNQQVKQTIQTGGLKEEGRKRNTLQEASPDRHYKEISKKLRQEAERDMDRRKQAWLEPAPLDDYLRRTQDVHMTGPAFLPPPCSHVTMSPSQHNAPVLTPLCAEAQALLKKVQTSKEMLEENLDTVARTQDDEHFYQVIQSICREGDGSDFARMKQAVDEQIAAIDTEIKRELQQGRLHINKPSGRHSPPTRLLPDKITQRPHQQQLKQGQQPPTSKPVGQQSAGPGLGKLSKKKVQAKIDTGLRRPRKGEEQEDDSTERNKENLKERTTVLKSPPRPTSKPTGRGQDDERYLKHIYGHTRVQSQRSTLRDAPYLHFANQTPTKTKKIAAHHASPVQAPIQRPIRTQTETHKSRSRGVGTHLPLTSAPQYYFSPYPAGPSHAPVIAPAQHPNPADGQLIPMAIPLREPRLGVGMSQPVTIISNGRGAPVRPVEGSNVALIDVKDEDENKMEPEKRDLTVQRLPNVDIDSNPATPSPSPQERVSPGAQPPHQPSEEKEEEEVKPPSPEIPGISMEGMQAARQPSYHGPPFPPQQLPPSHHHHPAGGIQPSSDELAAGIRRMEMLQTRAVDWVEQELMSRFISGTHLRQSERLQQPSTVHGARPVSPSSSEDSDHVVSALGGGGLQFFVDAGQPVNPTLVNSLVQQVLEEKIALCLGQHQRERSSVTMPTVHDARRPTPQPMGQHSPIPTPEPTPPASPLVALSREPSPTPRDRIPTPEASEMGEGASGGAESETESWKDLMKDSDNSNQEANTIAAPGPEVVTTPPTTPPPINAQSPPPIPGEEPQTPVPSPPSSPTSLVGVPSEPMVTPTPTPEPRSPVASEPEEDAFQATLRTPSPEPRLRSPTLSPLPPPTKAATPAPPSVASSSTTESTPPDSTITHSTGREVSEGEWLVSEREEGRVPDETLFGVSEMAAFDESLPSSTTSTVKGPTDPDKDQEEPRSEGEVDPSRLKLTRDPVVALLSRLRQAPSGVPHPGHIPPAGMHPTAASSPHSISSASSSSVGEVSEGQRPSLMPPAERLLYQEAYHSKPPEAGLDHRRSLGEVGSNGEEGEDAVKKGTDDTPSNQNISPKASASQLMVAPSPVARVIQVGRQRTPEPSPVARVIQVGRQRTPEQIEDEEVEEEEDLAEADMTAGGTLIDRPLPASLYSSMVSDPGRHTMTPDAMNMDAYLQSGYLSQTFSQSEGGLGGATSDFESSQFLGQTNNSVTGLNASGAGPRGSSLLATSGMFSEDSLEVGVAMRGREERMTQRSFQVTLPSIAGLDEKEEESASEGEVHGGETISDVSEITL</sequence>
<evidence type="ECO:0008006" key="5">
    <source>
        <dbReference type="Google" id="ProtNLM"/>
    </source>
</evidence>
<feature type="compositionally biased region" description="Low complexity" evidence="2">
    <location>
        <begin position="253"/>
        <end position="266"/>
    </location>
</feature>
<feature type="compositionally biased region" description="Pro residues" evidence="2">
    <location>
        <begin position="738"/>
        <end position="748"/>
    </location>
</feature>
<dbReference type="GO" id="GO:0007224">
    <property type="term" value="P:smoothened signaling pathway"/>
    <property type="evidence" value="ECO:0000318"/>
    <property type="project" value="GO_Central"/>
</dbReference>
<feature type="compositionally biased region" description="Basic and acidic residues" evidence="2">
    <location>
        <begin position="1078"/>
        <end position="1093"/>
    </location>
</feature>
<reference evidence="4" key="1">
    <citation type="submission" date="2015-02" db="EMBL/GenBank/DDBJ databases">
        <title>Genome sequencing for Strongylocentrotus purpuratus.</title>
        <authorList>
            <person name="Murali S."/>
            <person name="Liu Y."/>
            <person name="Vee V."/>
            <person name="English A."/>
            <person name="Wang M."/>
            <person name="Skinner E."/>
            <person name="Han Y."/>
            <person name="Muzny D.M."/>
            <person name="Worley K.C."/>
            <person name="Gibbs R.A."/>
        </authorList>
    </citation>
    <scope>NUCLEOTIDE SEQUENCE</scope>
</reference>
<feature type="compositionally biased region" description="Pro residues" evidence="2">
    <location>
        <begin position="577"/>
        <end position="586"/>
    </location>
</feature>
<feature type="region of interest" description="Disordered" evidence="2">
    <location>
        <begin position="710"/>
        <end position="1131"/>
    </location>
</feature>
<accession>A0A7M7PTB9</accession>
<feature type="compositionally biased region" description="Basic and acidic residues" evidence="2">
    <location>
        <begin position="310"/>
        <end position="322"/>
    </location>
</feature>
<feature type="region of interest" description="Disordered" evidence="2">
    <location>
        <begin position="381"/>
        <end position="414"/>
    </location>
</feature>
<feature type="compositionally biased region" description="Pro residues" evidence="2">
    <location>
        <begin position="817"/>
        <end position="846"/>
    </location>
</feature>
<dbReference type="EnsemblMetazoa" id="XM_030999146">
    <property type="protein sequence ID" value="XP_030855006"/>
    <property type="gene ID" value="LOC100889473"/>
</dbReference>
<keyword evidence="4" id="KW-1185">Reference proteome</keyword>
<feature type="compositionally biased region" description="Polar residues" evidence="2">
    <location>
        <begin position="971"/>
        <end position="980"/>
    </location>
</feature>
<dbReference type="GeneID" id="100889473"/>
<reference evidence="3" key="2">
    <citation type="submission" date="2021-01" db="UniProtKB">
        <authorList>
            <consortium name="EnsemblMetazoa"/>
        </authorList>
    </citation>
    <scope>IDENTIFICATION</scope>
</reference>
<dbReference type="InterPro" id="IPR029246">
    <property type="entry name" value="TALPID3"/>
</dbReference>
<evidence type="ECO:0000313" key="4">
    <source>
        <dbReference type="Proteomes" id="UP000007110"/>
    </source>
</evidence>
<dbReference type="Proteomes" id="UP000007110">
    <property type="component" value="Unassembled WGS sequence"/>
</dbReference>
<feature type="region of interest" description="Disordered" evidence="2">
    <location>
        <begin position="1311"/>
        <end position="1341"/>
    </location>
</feature>
<feature type="compositionally biased region" description="Low complexity" evidence="2">
    <location>
        <begin position="847"/>
        <end position="859"/>
    </location>
</feature>
<feature type="coiled-coil region" evidence="1">
    <location>
        <begin position="154"/>
        <end position="181"/>
    </location>
</feature>
<feature type="compositionally biased region" description="Basic and acidic residues" evidence="2">
    <location>
        <begin position="786"/>
        <end position="796"/>
    </location>
</feature>
<dbReference type="PANTHER" id="PTHR15721:SF2">
    <property type="entry name" value="PROTEIN TALPID3"/>
    <property type="match status" value="1"/>
</dbReference>
<evidence type="ECO:0000256" key="2">
    <source>
        <dbReference type="SAM" id="MobiDB-lite"/>
    </source>
</evidence>
<feature type="compositionally biased region" description="Basic and acidic residues" evidence="2">
    <location>
        <begin position="501"/>
        <end position="510"/>
    </location>
</feature>
<dbReference type="CTD" id="9786"/>
<protein>
    <recommendedName>
        <fullName evidence="5">TALPID3</fullName>
    </recommendedName>
</protein>
<dbReference type="InParanoid" id="A0A7M7PTB9"/>
<dbReference type="PRINTS" id="PR01217">
    <property type="entry name" value="PRICHEXTENSN"/>
</dbReference>
<evidence type="ECO:0000256" key="1">
    <source>
        <dbReference type="SAM" id="Coils"/>
    </source>
</evidence>
<feature type="region of interest" description="Disordered" evidence="2">
    <location>
        <begin position="490"/>
        <end position="602"/>
    </location>
</feature>
<feature type="compositionally biased region" description="Low complexity" evidence="2">
    <location>
        <begin position="1039"/>
        <end position="1053"/>
    </location>
</feature>
<dbReference type="Pfam" id="PF15324">
    <property type="entry name" value="TALPID3"/>
    <property type="match status" value="1"/>
</dbReference>
<dbReference type="KEGG" id="spu:100889473"/>
<feature type="compositionally biased region" description="Basic and acidic residues" evidence="2">
    <location>
        <begin position="934"/>
        <end position="955"/>
    </location>
</feature>
<feature type="region of interest" description="Disordered" evidence="2">
    <location>
        <begin position="1143"/>
        <end position="1181"/>
    </location>
</feature>
<keyword evidence="1" id="KW-0175">Coiled coil</keyword>
<feature type="compositionally biased region" description="Basic and acidic residues" evidence="2">
    <location>
        <begin position="983"/>
        <end position="1007"/>
    </location>
</feature>
<dbReference type="RefSeq" id="XP_030855006.1">
    <property type="nucleotide sequence ID" value="XM_030999146.1"/>
</dbReference>
<feature type="compositionally biased region" description="Pro residues" evidence="2">
    <location>
        <begin position="899"/>
        <end position="913"/>
    </location>
</feature>
<feature type="region of interest" description="Disordered" evidence="2">
    <location>
        <begin position="638"/>
        <end position="665"/>
    </location>
</feature>
<feature type="region of interest" description="Disordered" evidence="2">
    <location>
        <begin position="62"/>
        <end position="82"/>
    </location>
</feature>
<dbReference type="FunCoup" id="A0A7M7PTB9">
    <property type="interactions" value="675"/>
</dbReference>
<dbReference type="GO" id="GO:0036064">
    <property type="term" value="C:ciliary basal body"/>
    <property type="evidence" value="ECO:0000318"/>
    <property type="project" value="GO_Central"/>
</dbReference>
<dbReference type="GO" id="GO:0005814">
    <property type="term" value="C:centriole"/>
    <property type="evidence" value="ECO:0000318"/>
    <property type="project" value="GO_Central"/>
</dbReference>
<proteinExistence type="predicted"/>
<organism evidence="3 4">
    <name type="scientific">Strongylocentrotus purpuratus</name>
    <name type="common">Purple sea urchin</name>
    <dbReference type="NCBI Taxonomy" id="7668"/>
    <lineage>
        <taxon>Eukaryota</taxon>
        <taxon>Metazoa</taxon>
        <taxon>Echinodermata</taxon>
        <taxon>Eleutherozoa</taxon>
        <taxon>Echinozoa</taxon>
        <taxon>Echinoidea</taxon>
        <taxon>Euechinoidea</taxon>
        <taxon>Echinacea</taxon>
        <taxon>Camarodonta</taxon>
        <taxon>Echinidea</taxon>
        <taxon>Strongylocentrotidae</taxon>
        <taxon>Strongylocentrotus</taxon>
    </lineage>
</organism>
<feature type="compositionally biased region" description="Polar residues" evidence="2">
    <location>
        <begin position="1113"/>
        <end position="1128"/>
    </location>
</feature>
<name>A0A7M7PTB9_STRPU</name>
<evidence type="ECO:0000313" key="3">
    <source>
        <dbReference type="EnsemblMetazoa" id="XP_030855006"/>
    </source>
</evidence>
<dbReference type="PANTHER" id="PTHR15721">
    <property type="entry name" value="KIAA0586 PROTEIN"/>
    <property type="match status" value="1"/>
</dbReference>
<feature type="compositionally biased region" description="Acidic residues" evidence="2">
    <location>
        <begin position="1167"/>
        <end position="1181"/>
    </location>
</feature>
<feature type="region of interest" description="Disordered" evidence="2">
    <location>
        <begin position="229"/>
        <end position="343"/>
    </location>
</feature>
<dbReference type="OMA" id="SARNYHQ"/>
<dbReference type="OrthoDB" id="10057439at2759"/>
<feature type="compositionally biased region" description="Low complexity" evidence="2">
    <location>
        <begin position="914"/>
        <end position="929"/>
    </location>
</feature>